<evidence type="ECO:0000259" key="2">
    <source>
        <dbReference type="PROSITE" id="PS50110"/>
    </source>
</evidence>
<reference evidence="3 4" key="1">
    <citation type="submission" date="2020-08" db="EMBL/GenBank/DDBJ databases">
        <title>Genome sequence of Sphingomonas rhizophila KACC 19189T.</title>
        <authorList>
            <person name="Hyun D.-W."/>
            <person name="Bae J.-W."/>
        </authorList>
    </citation>
    <scope>NUCLEOTIDE SEQUENCE [LARGE SCALE GENOMIC DNA]</scope>
    <source>
        <strain evidence="3 4">KACC 19189</strain>
    </source>
</reference>
<evidence type="ECO:0000256" key="1">
    <source>
        <dbReference type="PROSITE-ProRule" id="PRU00169"/>
    </source>
</evidence>
<feature type="modified residue" description="4-aspartylphosphate" evidence="1">
    <location>
        <position position="39"/>
    </location>
</feature>
<feature type="domain" description="Response regulatory" evidence="2">
    <location>
        <begin position="1"/>
        <end position="99"/>
    </location>
</feature>
<dbReference type="Proteomes" id="UP000515955">
    <property type="component" value="Chromosome"/>
</dbReference>
<organism evidence="3 4">
    <name type="scientific">Sphingomonas rhizophila</name>
    <dbReference type="NCBI Taxonomy" id="2071607"/>
    <lineage>
        <taxon>Bacteria</taxon>
        <taxon>Pseudomonadati</taxon>
        <taxon>Pseudomonadota</taxon>
        <taxon>Alphaproteobacteria</taxon>
        <taxon>Sphingomonadales</taxon>
        <taxon>Sphingomonadaceae</taxon>
        <taxon>Sphingomonas</taxon>
    </lineage>
</organism>
<dbReference type="AlphaFoldDB" id="A0A7G9SEB5"/>
<dbReference type="InterPro" id="IPR011006">
    <property type="entry name" value="CheY-like_superfamily"/>
</dbReference>
<accession>A0A7G9SEB5</accession>
<sequence length="101" mass="10960">MMLEDFILSLGHEVRGPCESVDEAMRALDGEPFDLAILDVNLKGESVWPVATQLRDRGIPFVLASGGHVEPPPGEFADVAMIEKPYTIDRVTPVIDAALAE</sequence>
<dbReference type="Gene3D" id="3.40.50.2300">
    <property type="match status" value="1"/>
</dbReference>
<gene>
    <name evidence="3" type="ORF">H9L12_05395</name>
</gene>
<keyword evidence="1" id="KW-0597">Phosphoprotein</keyword>
<evidence type="ECO:0000313" key="4">
    <source>
        <dbReference type="Proteomes" id="UP000515955"/>
    </source>
</evidence>
<dbReference type="EMBL" id="CP060717">
    <property type="protein sequence ID" value="QNN66190.1"/>
    <property type="molecule type" value="Genomic_DNA"/>
</dbReference>
<dbReference type="PROSITE" id="PS50110">
    <property type="entry name" value="RESPONSE_REGULATORY"/>
    <property type="match status" value="1"/>
</dbReference>
<protein>
    <submittedName>
        <fullName evidence="3">Response regulator</fullName>
    </submittedName>
</protein>
<dbReference type="GO" id="GO:0000160">
    <property type="term" value="P:phosphorelay signal transduction system"/>
    <property type="evidence" value="ECO:0007669"/>
    <property type="project" value="InterPro"/>
</dbReference>
<name>A0A7G9SEB5_9SPHN</name>
<dbReference type="KEGG" id="srhi:H9L12_05395"/>
<dbReference type="InterPro" id="IPR001789">
    <property type="entry name" value="Sig_transdc_resp-reg_receiver"/>
</dbReference>
<keyword evidence="4" id="KW-1185">Reference proteome</keyword>
<proteinExistence type="predicted"/>
<dbReference type="SUPFAM" id="SSF52172">
    <property type="entry name" value="CheY-like"/>
    <property type="match status" value="1"/>
</dbReference>
<evidence type="ECO:0000313" key="3">
    <source>
        <dbReference type="EMBL" id="QNN66190.1"/>
    </source>
</evidence>